<dbReference type="OrthoDB" id="3048706at2759"/>
<dbReference type="Proteomes" id="UP000886523">
    <property type="component" value="Unassembled WGS sequence"/>
</dbReference>
<sequence>GASHFGIGEYVLIRVPIPPQTDGSMDIDTMAGSGILPTFNETSPQHFGCIPSVNEYPDGSYEPQVYPVVSFVRNGGALAGYNQLEGTAYASLIPLPPLSHGHPTPELFGDRLSLGGWSAPRDSWLSVVLRKCIMTISRPASFLLATFKRMVPPLTMNSRLHRTRLQWASILSSGRPKDVIRAGLEEPALGFSNVPLIAESVDEDEQDADAAMRDELSLMATQSSLWAKELVKYLMAEDQEKEQMQELRAGAARL</sequence>
<keyword evidence="2" id="KW-1185">Reference proteome</keyword>
<evidence type="ECO:0000313" key="2">
    <source>
        <dbReference type="Proteomes" id="UP000886523"/>
    </source>
</evidence>
<protein>
    <submittedName>
        <fullName evidence="1">Uncharacterized protein</fullName>
    </submittedName>
</protein>
<proteinExistence type="predicted"/>
<gene>
    <name evidence="1" type="ORF">BS47DRAFT_1265422</name>
</gene>
<reference evidence="1" key="1">
    <citation type="journal article" date="2020" name="Nat. Commun.">
        <title>Large-scale genome sequencing of mycorrhizal fungi provides insights into the early evolution of symbiotic traits.</title>
        <authorList>
            <person name="Miyauchi S."/>
            <person name="Kiss E."/>
            <person name="Kuo A."/>
            <person name="Drula E."/>
            <person name="Kohler A."/>
            <person name="Sanchez-Garcia M."/>
            <person name="Morin E."/>
            <person name="Andreopoulos B."/>
            <person name="Barry K.W."/>
            <person name="Bonito G."/>
            <person name="Buee M."/>
            <person name="Carver A."/>
            <person name="Chen C."/>
            <person name="Cichocki N."/>
            <person name="Clum A."/>
            <person name="Culley D."/>
            <person name="Crous P.W."/>
            <person name="Fauchery L."/>
            <person name="Girlanda M."/>
            <person name="Hayes R.D."/>
            <person name="Keri Z."/>
            <person name="LaButti K."/>
            <person name="Lipzen A."/>
            <person name="Lombard V."/>
            <person name="Magnuson J."/>
            <person name="Maillard F."/>
            <person name="Murat C."/>
            <person name="Nolan M."/>
            <person name="Ohm R.A."/>
            <person name="Pangilinan J."/>
            <person name="Pereira M.F."/>
            <person name="Perotto S."/>
            <person name="Peter M."/>
            <person name="Pfister S."/>
            <person name="Riley R."/>
            <person name="Sitrit Y."/>
            <person name="Stielow J.B."/>
            <person name="Szollosi G."/>
            <person name="Zifcakova L."/>
            <person name="Stursova M."/>
            <person name="Spatafora J.W."/>
            <person name="Tedersoo L."/>
            <person name="Vaario L.M."/>
            <person name="Yamada A."/>
            <person name="Yan M."/>
            <person name="Wang P."/>
            <person name="Xu J."/>
            <person name="Bruns T."/>
            <person name="Baldrian P."/>
            <person name="Vilgalys R."/>
            <person name="Dunand C."/>
            <person name="Henrissat B."/>
            <person name="Grigoriev I.V."/>
            <person name="Hibbett D."/>
            <person name="Nagy L.G."/>
            <person name="Martin F.M."/>
        </authorList>
    </citation>
    <scope>NUCLEOTIDE SEQUENCE</scope>
    <source>
        <strain evidence="1">UP504</strain>
    </source>
</reference>
<dbReference type="EMBL" id="MU129073">
    <property type="protein sequence ID" value="KAF9507743.1"/>
    <property type="molecule type" value="Genomic_DNA"/>
</dbReference>
<evidence type="ECO:0000313" key="1">
    <source>
        <dbReference type="EMBL" id="KAF9507743.1"/>
    </source>
</evidence>
<feature type="non-terminal residue" evidence="1">
    <location>
        <position position="1"/>
    </location>
</feature>
<dbReference type="AlphaFoldDB" id="A0A9P6DQT4"/>
<feature type="non-terminal residue" evidence="1">
    <location>
        <position position="254"/>
    </location>
</feature>
<organism evidence="1 2">
    <name type="scientific">Hydnum rufescens UP504</name>
    <dbReference type="NCBI Taxonomy" id="1448309"/>
    <lineage>
        <taxon>Eukaryota</taxon>
        <taxon>Fungi</taxon>
        <taxon>Dikarya</taxon>
        <taxon>Basidiomycota</taxon>
        <taxon>Agaricomycotina</taxon>
        <taxon>Agaricomycetes</taxon>
        <taxon>Cantharellales</taxon>
        <taxon>Hydnaceae</taxon>
        <taxon>Hydnum</taxon>
    </lineage>
</organism>
<name>A0A9P6DQT4_9AGAM</name>
<accession>A0A9P6DQT4</accession>
<comment type="caution">
    <text evidence="1">The sequence shown here is derived from an EMBL/GenBank/DDBJ whole genome shotgun (WGS) entry which is preliminary data.</text>
</comment>